<sequence>MSPFEAGLRLIPSTFTTAMSSMTAGYAIRKTLYAKTPLMWGSIFMICGSTGIWFSTQADPAWRDYIIRIPQTIGSSSTFCVLLISVIAAVDNKDQALATSIQFAFRSAGSTLGASLGSAILEYTLRHYLKQSFSELDNVPDEFKGKLDEIMKAALGNPKYGWDSAPEFCKAAIINSYDGACHSVFLYFIVTAVVTAMFAWSIDNTYVG</sequence>
<name>A0ACB5U8Q7_AMBMO</name>
<accession>A0ACB5U8Q7</accession>
<keyword evidence="2" id="KW-1185">Reference proteome</keyword>
<dbReference type="EMBL" id="BSXS01013409">
    <property type="protein sequence ID" value="GMF03997.1"/>
    <property type="molecule type" value="Genomic_DNA"/>
</dbReference>
<protein>
    <submittedName>
        <fullName evidence="1">Unnamed protein product</fullName>
    </submittedName>
</protein>
<reference evidence="1" key="1">
    <citation type="submission" date="2023-04" db="EMBL/GenBank/DDBJ databases">
        <title>Ambrosiozyma monospora NBRC 10751.</title>
        <authorList>
            <person name="Ichikawa N."/>
            <person name="Sato H."/>
            <person name="Tonouchi N."/>
        </authorList>
    </citation>
    <scope>NUCLEOTIDE SEQUENCE</scope>
    <source>
        <strain evidence="1">NBRC 10751</strain>
    </source>
</reference>
<evidence type="ECO:0000313" key="2">
    <source>
        <dbReference type="Proteomes" id="UP001165064"/>
    </source>
</evidence>
<evidence type="ECO:0000313" key="1">
    <source>
        <dbReference type="EMBL" id="GMF03997.1"/>
    </source>
</evidence>
<organism evidence="1 2">
    <name type="scientific">Ambrosiozyma monospora</name>
    <name type="common">Yeast</name>
    <name type="synonym">Endomycopsis monosporus</name>
    <dbReference type="NCBI Taxonomy" id="43982"/>
    <lineage>
        <taxon>Eukaryota</taxon>
        <taxon>Fungi</taxon>
        <taxon>Dikarya</taxon>
        <taxon>Ascomycota</taxon>
        <taxon>Saccharomycotina</taxon>
        <taxon>Pichiomycetes</taxon>
        <taxon>Pichiales</taxon>
        <taxon>Pichiaceae</taxon>
        <taxon>Ambrosiozyma</taxon>
    </lineage>
</organism>
<dbReference type="Proteomes" id="UP001165064">
    <property type="component" value="Unassembled WGS sequence"/>
</dbReference>
<gene>
    <name evidence="1" type="ORF">Amon02_001197900</name>
</gene>
<proteinExistence type="predicted"/>
<comment type="caution">
    <text evidence="1">The sequence shown here is derived from an EMBL/GenBank/DDBJ whole genome shotgun (WGS) entry which is preliminary data.</text>
</comment>